<feature type="domain" description="SIS" evidence="1">
    <location>
        <begin position="39"/>
        <end position="226"/>
    </location>
</feature>
<name>A0ABP5CYQ3_9ACTN</name>
<sequence length="257" mass="26956">MESLPPELSPTGYLAEVRRVLEHVETTQLPAVAAAGALIADSIAAEGVLQTFGTGHSEALAMELSGRAGGFVPSNKLAMRDLILFGGEPVDFLDDPKIERREGLAKRVYELAPVEPRDVFVIASNSGGNGVIVDLAELVTALGHKLIAITSVQHTTRITSRHSSGKRLMDFADVVLDNGAPYGDSVLPLPSLGANVCGISSVGNTILAQAMVAEAVRLLAGRGVEPPVYLSANIEGGDVHNDALEARYSGRIRRAAS</sequence>
<dbReference type="PANTHER" id="PTHR30390:SF7">
    <property type="entry name" value="PHOSPHOHEPTOSE ISOMERASE"/>
    <property type="match status" value="1"/>
</dbReference>
<dbReference type="InterPro" id="IPR035472">
    <property type="entry name" value="RpiR-like_SIS"/>
</dbReference>
<reference evidence="3" key="1">
    <citation type="journal article" date="2019" name="Int. J. Syst. Evol. Microbiol.">
        <title>The Global Catalogue of Microorganisms (GCM) 10K type strain sequencing project: providing services to taxonomists for standard genome sequencing and annotation.</title>
        <authorList>
            <consortium name="The Broad Institute Genomics Platform"/>
            <consortium name="The Broad Institute Genome Sequencing Center for Infectious Disease"/>
            <person name="Wu L."/>
            <person name="Ma J."/>
        </authorList>
    </citation>
    <scope>NUCLEOTIDE SEQUENCE [LARGE SCALE GENOMIC DNA]</scope>
    <source>
        <strain evidence="3">JCM 16013</strain>
    </source>
</reference>
<dbReference type="PROSITE" id="PS51464">
    <property type="entry name" value="SIS"/>
    <property type="match status" value="1"/>
</dbReference>
<dbReference type="RefSeq" id="WP_344657703.1">
    <property type="nucleotide sequence ID" value="NZ_BAAAQM010000015.1"/>
</dbReference>
<protein>
    <submittedName>
        <fullName evidence="2">Sugar isomerase domain-containing protein</fullName>
    </submittedName>
</protein>
<dbReference type="InterPro" id="IPR001347">
    <property type="entry name" value="SIS_dom"/>
</dbReference>
<dbReference type="Proteomes" id="UP001499854">
    <property type="component" value="Unassembled WGS sequence"/>
</dbReference>
<evidence type="ECO:0000259" key="1">
    <source>
        <dbReference type="PROSITE" id="PS51464"/>
    </source>
</evidence>
<dbReference type="CDD" id="cd05013">
    <property type="entry name" value="SIS_RpiR"/>
    <property type="match status" value="1"/>
</dbReference>
<dbReference type="InterPro" id="IPR046348">
    <property type="entry name" value="SIS_dom_sf"/>
</dbReference>
<dbReference type="InterPro" id="IPR050099">
    <property type="entry name" value="SIS_GmhA/DiaA_subfam"/>
</dbReference>
<dbReference type="EMBL" id="BAAAQM010000015">
    <property type="protein sequence ID" value="GAA1969932.1"/>
    <property type="molecule type" value="Genomic_DNA"/>
</dbReference>
<dbReference type="SUPFAM" id="SSF53697">
    <property type="entry name" value="SIS domain"/>
    <property type="match status" value="1"/>
</dbReference>
<dbReference type="Pfam" id="PF13580">
    <property type="entry name" value="SIS_2"/>
    <property type="match status" value="1"/>
</dbReference>
<evidence type="ECO:0000313" key="2">
    <source>
        <dbReference type="EMBL" id="GAA1969932.1"/>
    </source>
</evidence>
<keyword evidence="3" id="KW-1185">Reference proteome</keyword>
<proteinExistence type="predicted"/>
<gene>
    <name evidence="2" type="ORF">GCM10009838_30920</name>
</gene>
<dbReference type="NCBIfam" id="NF002805">
    <property type="entry name" value="PRK02947.1"/>
    <property type="match status" value="1"/>
</dbReference>
<organism evidence="2 3">
    <name type="scientific">Catenulispora subtropica</name>
    <dbReference type="NCBI Taxonomy" id="450798"/>
    <lineage>
        <taxon>Bacteria</taxon>
        <taxon>Bacillati</taxon>
        <taxon>Actinomycetota</taxon>
        <taxon>Actinomycetes</taxon>
        <taxon>Catenulisporales</taxon>
        <taxon>Catenulisporaceae</taxon>
        <taxon>Catenulispora</taxon>
    </lineage>
</organism>
<keyword evidence="2" id="KW-0413">Isomerase</keyword>
<evidence type="ECO:0000313" key="3">
    <source>
        <dbReference type="Proteomes" id="UP001499854"/>
    </source>
</evidence>
<dbReference type="PANTHER" id="PTHR30390">
    <property type="entry name" value="SEDOHEPTULOSE 7-PHOSPHATE ISOMERASE / DNAA INITIATOR-ASSOCIATING FACTOR FOR REPLICATION INITIATION"/>
    <property type="match status" value="1"/>
</dbReference>
<dbReference type="GO" id="GO:0016853">
    <property type="term" value="F:isomerase activity"/>
    <property type="evidence" value="ECO:0007669"/>
    <property type="project" value="UniProtKB-KW"/>
</dbReference>
<comment type="caution">
    <text evidence="2">The sequence shown here is derived from an EMBL/GenBank/DDBJ whole genome shotgun (WGS) entry which is preliminary data.</text>
</comment>
<dbReference type="Gene3D" id="3.40.50.10490">
    <property type="entry name" value="Glucose-6-phosphate isomerase like protein, domain 1"/>
    <property type="match status" value="1"/>
</dbReference>
<accession>A0ABP5CYQ3</accession>